<keyword evidence="3" id="KW-0378">Hydrolase</keyword>
<dbReference type="InterPro" id="IPR052064">
    <property type="entry name" value="Mito_IMP1_subunit"/>
</dbReference>
<keyword evidence="2" id="KW-0999">Mitochondrion inner membrane</keyword>
<evidence type="ECO:0000313" key="12">
    <source>
        <dbReference type="RefSeq" id="XP_004488671.1"/>
    </source>
</evidence>
<evidence type="ECO:0000256" key="7">
    <source>
        <dbReference type="ARBA" id="ARBA00054895"/>
    </source>
</evidence>
<comment type="subunit">
    <text evidence="8">Heterodimer of 2 subunits, IMP1A/B and IMP12.</text>
</comment>
<feature type="active site" evidence="9">
    <location>
        <position position="92"/>
    </location>
</feature>
<dbReference type="GO" id="GO:0042720">
    <property type="term" value="C:mitochondrial inner membrane peptidase complex"/>
    <property type="evidence" value="ECO:0007669"/>
    <property type="project" value="TreeGrafter"/>
</dbReference>
<evidence type="ECO:0000256" key="4">
    <source>
        <dbReference type="ARBA" id="ARBA00023128"/>
    </source>
</evidence>
<name>A0A1S2XFQ7_CICAR</name>
<evidence type="ECO:0000256" key="6">
    <source>
        <dbReference type="ARBA" id="ARBA00038445"/>
    </source>
</evidence>
<keyword evidence="11" id="KW-1185">Reference proteome</keyword>
<dbReference type="Gene3D" id="2.10.109.10">
    <property type="entry name" value="Umud Fragment, subunit A"/>
    <property type="match status" value="1"/>
</dbReference>
<dbReference type="RefSeq" id="XP_004488671.1">
    <property type="nucleotide sequence ID" value="XM_004488614.3"/>
</dbReference>
<accession>A0A1S2XFQ7</accession>
<dbReference type="GeneID" id="101501323"/>
<dbReference type="InterPro" id="IPR019758">
    <property type="entry name" value="Pept_S26A_signal_pept_1_CS"/>
</dbReference>
<reference evidence="11" key="1">
    <citation type="journal article" date="2013" name="Nat. Biotechnol.">
        <title>Draft genome sequence of chickpea (Cicer arietinum) provides a resource for trait improvement.</title>
        <authorList>
            <person name="Varshney R.K."/>
            <person name="Song C."/>
            <person name="Saxena R.K."/>
            <person name="Azam S."/>
            <person name="Yu S."/>
            <person name="Sharpe A.G."/>
            <person name="Cannon S."/>
            <person name="Baek J."/>
            <person name="Rosen B.D."/>
            <person name="Tar'an B."/>
            <person name="Millan T."/>
            <person name="Zhang X."/>
            <person name="Ramsay L.D."/>
            <person name="Iwata A."/>
            <person name="Wang Y."/>
            <person name="Nelson W."/>
            <person name="Farmer A.D."/>
            <person name="Gaur P.M."/>
            <person name="Soderlund C."/>
            <person name="Penmetsa R.V."/>
            <person name="Xu C."/>
            <person name="Bharti A.K."/>
            <person name="He W."/>
            <person name="Winter P."/>
            <person name="Zhao S."/>
            <person name="Hane J.K."/>
            <person name="Carrasquilla-Garcia N."/>
            <person name="Condie J.A."/>
            <person name="Upadhyaya H.D."/>
            <person name="Luo M.C."/>
            <person name="Thudi M."/>
            <person name="Gowda C.L."/>
            <person name="Singh N.P."/>
            <person name="Lichtenzveig J."/>
            <person name="Gali K.K."/>
            <person name="Rubio J."/>
            <person name="Nadarajan N."/>
            <person name="Dolezel J."/>
            <person name="Bansal K.C."/>
            <person name="Xu X."/>
            <person name="Edwards D."/>
            <person name="Zhang G."/>
            <person name="Kahl G."/>
            <person name="Gil J."/>
            <person name="Singh K.B."/>
            <person name="Datta S.K."/>
            <person name="Jackson S.A."/>
            <person name="Wang J."/>
            <person name="Cook D.R."/>
        </authorList>
    </citation>
    <scope>NUCLEOTIDE SEQUENCE [LARGE SCALE GENOMIC DNA]</scope>
    <source>
        <strain evidence="11">cv. CDC Frontier</strain>
    </source>
</reference>
<dbReference type="STRING" id="3827.A0A1S2XFQ7"/>
<dbReference type="RefSeq" id="XP_004488672.1">
    <property type="nucleotide sequence ID" value="XM_004488615.3"/>
</dbReference>
<dbReference type="eggNOG" id="KOG0171">
    <property type="taxonomic scope" value="Eukaryota"/>
</dbReference>
<dbReference type="PANTHER" id="PTHR12383:SF16">
    <property type="entry name" value="MITOCHONDRIAL INNER MEMBRANE PROTEASE SUBUNIT 1"/>
    <property type="match status" value="1"/>
</dbReference>
<dbReference type="FunFam" id="2.10.109.10:FF:000014">
    <property type="entry name" value="Inner membrane protease subunit 1"/>
    <property type="match status" value="1"/>
</dbReference>
<dbReference type="SUPFAM" id="SSF51306">
    <property type="entry name" value="LexA/Signal peptidase"/>
    <property type="match status" value="1"/>
</dbReference>
<keyword evidence="4" id="KW-0496">Mitochondrion</keyword>
<feature type="domain" description="Peptidase S26" evidence="10">
    <location>
        <begin position="24"/>
        <end position="104"/>
    </location>
</feature>
<dbReference type="Proteomes" id="UP000087171">
    <property type="component" value="Chromosome Ca1"/>
</dbReference>
<keyword evidence="5" id="KW-0472">Membrane</keyword>
<dbReference type="AlphaFoldDB" id="A0A1S2XFQ7"/>
<evidence type="ECO:0000256" key="8">
    <source>
        <dbReference type="ARBA" id="ARBA00064368"/>
    </source>
</evidence>
<dbReference type="GO" id="GO:0004252">
    <property type="term" value="F:serine-type endopeptidase activity"/>
    <property type="evidence" value="ECO:0007669"/>
    <property type="project" value="InterPro"/>
</dbReference>
<proteinExistence type="inferred from homology"/>
<comment type="similarity">
    <text evidence="6">Belongs to the peptidase S26 family. IMP1 subfamily.</text>
</comment>
<dbReference type="PANTHER" id="PTHR12383">
    <property type="entry name" value="PROTEASE FAMILY S26 MITOCHONDRIAL INNER MEMBRANE PROTEASE-RELATED"/>
    <property type="match status" value="1"/>
</dbReference>
<dbReference type="PaxDb" id="3827-XP_004488670.1"/>
<evidence type="ECO:0000256" key="5">
    <source>
        <dbReference type="ARBA" id="ARBA00023136"/>
    </source>
</evidence>
<dbReference type="InterPro" id="IPR036286">
    <property type="entry name" value="LexA/Signal_pep-like_sf"/>
</dbReference>
<keyword evidence="12 13" id="KW-0645">Protease</keyword>
<evidence type="ECO:0000256" key="1">
    <source>
        <dbReference type="ARBA" id="ARBA00004273"/>
    </source>
</evidence>
<evidence type="ECO:0000259" key="10">
    <source>
        <dbReference type="Pfam" id="PF10502"/>
    </source>
</evidence>
<gene>
    <name evidence="12 13" type="primary">LOC101501323</name>
</gene>
<evidence type="ECO:0000313" key="13">
    <source>
        <dbReference type="RefSeq" id="XP_004488672.1"/>
    </source>
</evidence>
<feature type="domain" description="Peptidase S26" evidence="10">
    <location>
        <begin position="116"/>
        <end position="156"/>
    </location>
</feature>
<organism evidence="11 13">
    <name type="scientific">Cicer arietinum</name>
    <name type="common">Chickpea</name>
    <name type="synonym">Garbanzo</name>
    <dbReference type="NCBI Taxonomy" id="3827"/>
    <lineage>
        <taxon>Eukaryota</taxon>
        <taxon>Viridiplantae</taxon>
        <taxon>Streptophyta</taxon>
        <taxon>Embryophyta</taxon>
        <taxon>Tracheophyta</taxon>
        <taxon>Spermatophyta</taxon>
        <taxon>Magnoliopsida</taxon>
        <taxon>eudicotyledons</taxon>
        <taxon>Gunneridae</taxon>
        <taxon>Pentapetalae</taxon>
        <taxon>rosids</taxon>
        <taxon>fabids</taxon>
        <taxon>Fabales</taxon>
        <taxon>Fabaceae</taxon>
        <taxon>Papilionoideae</taxon>
        <taxon>50 kb inversion clade</taxon>
        <taxon>NPAAA clade</taxon>
        <taxon>Hologalegina</taxon>
        <taxon>IRL clade</taxon>
        <taxon>Cicereae</taxon>
        <taxon>Cicer</taxon>
    </lineage>
</organism>
<dbReference type="PROSITE" id="PS00761">
    <property type="entry name" value="SPASE_I_3"/>
    <property type="match status" value="1"/>
</dbReference>
<dbReference type="PRINTS" id="PR00727">
    <property type="entry name" value="LEADERPTASE"/>
</dbReference>
<evidence type="ECO:0000256" key="9">
    <source>
        <dbReference type="PIRSR" id="PIRSR600223-1"/>
    </source>
</evidence>
<comment type="function">
    <text evidence="7">Catalyzes the removal of transit peptides required for the targeting of proteins from the mitochondrial matrix, across the inner membrane, into the inter-membrane space.</text>
</comment>
<sequence>MKFMSHIAQWRSGAKEALDRTAIIAKFLCCLHFTDTYLCSPTHVYGPSMLPTLNIAGDVVLVEHLSPLLGNVGYGDLVLVRSPLNPNRNLTKRIVAMEGDTVTYFDPLHSDSDRIAVVPKGHVWIQGDNVYASRDSRHFGPVPLGLIKGKVFFRVWPLNSFGLLDN</sequence>
<dbReference type="CDD" id="cd06530">
    <property type="entry name" value="S26_SPase_I"/>
    <property type="match status" value="1"/>
</dbReference>
<reference evidence="12 13" key="2">
    <citation type="submission" date="2025-04" db="UniProtKB">
        <authorList>
            <consortium name="RefSeq"/>
        </authorList>
    </citation>
    <scope>IDENTIFICATION</scope>
    <source>
        <tissue evidence="12 13">Etiolated seedlings</tissue>
    </source>
</reference>
<dbReference type="InterPro" id="IPR000223">
    <property type="entry name" value="Pept_S26A_signal_pept_1"/>
</dbReference>
<dbReference type="OrthoDB" id="308440at2759"/>
<evidence type="ECO:0000313" key="11">
    <source>
        <dbReference type="Proteomes" id="UP000087171"/>
    </source>
</evidence>
<dbReference type="Pfam" id="PF10502">
    <property type="entry name" value="Peptidase_S26"/>
    <property type="match status" value="2"/>
</dbReference>
<comment type="subcellular location">
    <subcellularLocation>
        <location evidence="1">Mitochondrion inner membrane</location>
    </subcellularLocation>
</comment>
<evidence type="ECO:0000256" key="2">
    <source>
        <dbReference type="ARBA" id="ARBA00022792"/>
    </source>
</evidence>
<evidence type="ECO:0000256" key="3">
    <source>
        <dbReference type="ARBA" id="ARBA00022801"/>
    </source>
</evidence>
<feature type="active site" evidence="9">
    <location>
        <position position="48"/>
    </location>
</feature>
<dbReference type="InterPro" id="IPR019533">
    <property type="entry name" value="Peptidase_S26"/>
</dbReference>
<protein>
    <submittedName>
        <fullName evidence="12 13">Mitochondrial inner membrane protease subunit 1</fullName>
    </submittedName>
</protein>
<dbReference type="KEGG" id="cam:101501323"/>
<dbReference type="GO" id="GO:0006627">
    <property type="term" value="P:protein processing involved in protein targeting to mitochondrion"/>
    <property type="evidence" value="ECO:0007669"/>
    <property type="project" value="TreeGrafter"/>
</dbReference>
<dbReference type="GO" id="GO:0006465">
    <property type="term" value="P:signal peptide processing"/>
    <property type="evidence" value="ECO:0007669"/>
    <property type="project" value="InterPro"/>
</dbReference>